<accession>A0A6A4PK08</accession>
<keyword evidence="1" id="KW-0472">Membrane</keyword>
<evidence type="ECO:0000313" key="2">
    <source>
        <dbReference type="EMBL" id="KAE9601865.1"/>
    </source>
</evidence>
<evidence type="ECO:0000313" key="3">
    <source>
        <dbReference type="Proteomes" id="UP000447434"/>
    </source>
</evidence>
<sequence length="64" mass="7075">MIIYCKIFNKLTFRTTHLILGSDTMTSPRSICLGQLTTVLLLGIISNILPASTTSIFFGNQKLL</sequence>
<organism evidence="2 3">
    <name type="scientific">Lupinus albus</name>
    <name type="common">White lupine</name>
    <name type="synonym">Lupinus termis</name>
    <dbReference type="NCBI Taxonomy" id="3870"/>
    <lineage>
        <taxon>Eukaryota</taxon>
        <taxon>Viridiplantae</taxon>
        <taxon>Streptophyta</taxon>
        <taxon>Embryophyta</taxon>
        <taxon>Tracheophyta</taxon>
        <taxon>Spermatophyta</taxon>
        <taxon>Magnoliopsida</taxon>
        <taxon>eudicotyledons</taxon>
        <taxon>Gunneridae</taxon>
        <taxon>Pentapetalae</taxon>
        <taxon>rosids</taxon>
        <taxon>fabids</taxon>
        <taxon>Fabales</taxon>
        <taxon>Fabaceae</taxon>
        <taxon>Papilionoideae</taxon>
        <taxon>50 kb inversion clade</taxon>
        <taxon>genistoids sensu lato</taxon>
        <taxon>core genistoids</taxon>
        <taxon>Genisteae</taxon>
        <taxon>Lupinus</taxon>
    </lineage>
</organism>
<name>A0A6A4PK08_LUPAL</name>
<reference evidence="3" key="1">
    <citation type="journal article" date="2020" name="Nat. Commun.">
        <title>Genome sequence of the cluster root forming white lupin.</title>
        <authorList>
            <person name="Hufnagel B."/>
            <person name="Marques A."/>
            <person name="Soriano A."/>
            <person name="Marques L."/>
            <person name="Divol F."/>
            <person name="Doumas P."/>
            <person name="Sallet E."/>
            <person name="Mancinotti D."/>
            <person name="Carrere S."/>
            <person name="Marande W."/>
            <person name="Arribat S."/>
            <person name="Keller J."/>
            <person name="Huneau C."/>
            <person name="Blein T."/>
            <person name="Aime D."/>
            <person name="Laguerre M."/>
            <person name="Taylor J."/>
            <person name="Schubert V."/>
            <person name="Nelson M."/>
            <person name="Geu-Flores F."/>
            <person name="Crespi M."/>
            <person name="Gallardo-Guerrero K."/>
            <person name="Delaux P.-M."/>
            <person name="Salse J."/>
            <person name="Berges H."/>
            <person name="Guyot R."/>
            <person name="Gouzy J."/>
            <person name="Peret B."/>
        </authorList>
    </citation>
    <scope>NUCLEOTIDE SEQUENCE [LARGE SCALE GENOMIC DNA]</scope>
    <source>
        <strain evidence="3">cv. Amiga</strain>
    </source>
</reference>
<gene>
    <name evidence="2" type="ORF">Lalb_Chr13g0302351</name>
</gene>
<dbReference type="Proteomes" id="UP000447434">
    <property type="component" value="Chromosome 13"/>
</dbReference>
<feature type="transmembrane region" description="Helical" evidence="1">
    <location>
        <begin position="39"/>
        <end position="58"/>
    </location>
</feature>
<keyword evidence="1" id="KW-1133">Transmembrane helix</keyword>
<proteinExistence type="predicted"/>
<keyword evidence="3" id="KW-1185">Reference proteome</keyword>
<comment type="caution">
    <text evidence="2">The sequence shown here is derived from an EMBL/GenBank/DDBJ whole genome shotgun (WGS) entry which is preliminary data.</text>
</comment>
<keyword evidence="1" id="KW-0812">Transmembrane</keyword>
<evidence type="ECO:0000256" key="1">
    <source>
        <dbReference type="SAM" id="Phobius"/>
    </source>
</evidence>
<dbReference type="EMBL" id="WOCE01000013">
    <property type="protein sequence ID" value="KAE9601865.1"/>
    <property type="molecule type" value="Genomic_DNA"/>
</dbReference>
<protein>
    <submittedName>
        <fullName evidence="2">Uncharacterized protein</fullName>
    </submittedName>
</protein>
<dbReference type="AlphaFoldDB" id="A0A6A4PK08"/>